<name>W4LU65_9BACT</name>
<proteinExistence type="predicted"/>
<evidence type="ECO:0000313" key="2">
    <source>
        <dbReference type="Proteomes" id="UP000019140"/>
    </source>
</evidence>
<evidence type="ECO:0000313" key="1">
    <source>
        <dbReference type="EMBL" id="ETX01599.1"/>
    </source>
</evidence>
<keyword evidence="2" id="KW-1185">Reference proteome</keyword>
<sequence>MYGLVKDPTPDKGRAIKHRSDEYEKALIEEGRIER</sequence>
<protein>
    <submittedName>
        <fullName evidence="1">Uncharacterized protein</fullName>
    </submittedName>
</protein>
<reference evidence="1 2" key="1">
    <citation type="journal article" date="2014" name="Nature">
        <title>An environmental bacterial taxon with a large and distinct metabolic repertoire.</title>
        <authorList>
            <person name="Wilson M.C."/>
            <person name="Mori T."/>
            <person name="Ruckert C."/>
            <person name="Uria A.R."/>
            <person name="Helf M.J."/>
            <person name="Takada K."/>
            <person name="Gernert C."/>
            <person name="Steffens U.A."/>
            <person name="Heycke N."/>
            <person name="Schmitt S."/>
            <person name="Rinke C."/>
            <person name="Helfrich E.J."/>
            <person name="Brachmann A.O."/>
            <person name="Gurgui C."/>
            <person name="Wakimoto T."/>
            <person name="Kracht M."/>
            <person name="Crusemann M."/>
            <person name="Hentschel U."/>
            <person name="Abe I."/>
            <person name="Matsunaga S."/>
            <person name="Kalinowski J."/>
            <person name="Takeyama H."/>
            <person name="Piel J."/>
        </authorList>
    </citation>
    <scope>NUCLEOTIDE SEQUENCE [LARGE SCALE GENOMIC DNA]</scope>
    <source>
        <strain evidence="2">TSY2</strain>
    </source>
</reference>
<comment type="caution">
    <text evidence="1">The sequence shown here is derived from an EMBL/GenBank/DDBJ whole genome shotgun (WGS) entry which is preliminary data.</text>
</comment>
<accession>W4LU65</accession>
<gene>
    <name evidence="1" type="ORF">ETSY2_36895</name>
</gene>
<dbReference type="Proteomes" id="UP000019140">
    <property type="component" value="Unassembled WGS sequence"/>
</dbReference>
<organism evidence="1 2">
    <name type="scientific">Candidatus Entotheonella gemina</name>
    <dbReference type="NCBI Taxonomy" id="1429439"/>
    <lineage>
        <taxon>Bacteria</taxon>
        <taxon>Pseudomonadati</taxon>
        <taxon>Nitrospinota/Tectimicrobiota group</taxon>
        <taxon>Candidatus Tectimicrobiota</taxon>
        <taxon>Candidatus Entotheonellia</taxon>
        <taxon>Candidatus Entotheonellales</taxon>
        <taxon>Candidatus Entotheonellaceae</taxon>
        <taxon>Candidatus Entotheonella</taxon>
    </lineage>
</organism>
<dbReference type="HOGENOM" id="CLU_3363968_0_0_7"/>
<dbReference type="AlphaFoldDB" id="W4LU65"/>
<dbReference type="EMBL" id="AZHX01001603">
    <property type="protein sequence ID" value="ETX01599.1"/>
    <property type="molecule type" value="Genomic_DNA"/>
</dbReference>
<dbReference type="PATRIC" id="fig|1429439.4.peg.6229"/>